<evidence type="ECO:0000256" key="2">
    <source>
        <dbReference type="SAM" id="MobiDB-lite"/>
    </source>
</evidence>
<feature type="region of interest" description="Disordered" evidence="2">
    <location>
        <begin position="174"/>
        <end position="222"/>
    </location>
</feature>
<dbReference type="AlphaFoldDB" id="A0AAV0TDI9"/>
<sequence>MGNDGGVIAVKRKFMRHANVKTRGEQADQEALRAEKARTCALSSQPLQEPIVACRLGNLMNKQTVIEQLLAKSMPPHVAHVSSLQDVVTCRVTRVKDDTDARGWCCPVTLVEFTGKQPFVVLWTCGCVLSERALKAVDTLECLVCSTPFTEQAVVTLLDEKGYKEKQETLLEQKAEARRTKRNKNKVKQVDETDGTKADTTKRQSGTKHKRKAEQRRDAKAAKVAKVASESISNAKEKSRVFASIFSTTKQEKVSANDLLMTIGGMRYTLS</sequence>
<dbReference type="PANTHER" id="PTHR12775">
    <property type="entry name" value="PROTEIN C20ORF43 HOMOLOG"/>
    <property type="match status" value="1"/>
</dbReference>
<dbReference type="EMBL" id="CANTFL010000255">
    <property type="protein sequence ID" value="CAI5720068.1"/>
    <property type="molecule type" value="Genomic_DNA"/>
</dbReference>
<protein>
    <recommendedName>
        <fullName evidence="6">Replication termination factor 2</fullName>
    </recommendedName>
</protein>
<feature type="compositionally biased region" description="Basic residues" evidence="2">
    <location>
        <begin position="205"/>
        <end position="214"/>
    </location>
</feature>
<gene>
    <name evidence="3" type="ORF">HBR001_LOCUS2313</name>
    <name evidence="4" type="ORF">HBR001_LOCUS4612</name>
</gene>
<comment type="caution">
    <text evidence="3">The sequence shown here is derived from an EMBL/GenBank/DDBJ whole genome shotgun (WGS) entry which is preliminary data.</text>
</comment>
<evidence type="ECO:0008006" key="6">
    <source>
        <dbReference type="Google" id="ProtNLM"/>
    </source>
</evidence>
<organism evidence="3 5">
    <name type="scientific">Hyaloperonospora brassicae</name>
    <name type="common">Brassica downy mildew</name>
    <name type="synonym">Peronospora brassicae</name>
    <dbReference type="NCBI Taxonomy" id="162125"/>
    <lineage>
        <taxon>Eukaryota</taxon>
        <taxon>Sar</taxon>
        <taxon>Stramenopiles</taxon>
        <taxon>Oomycota</taxon>
        <taxon>Peronosporomycetes</taxon>
        <taxon>Peronosporales</taxon>
        <taxon>Peronosporaceae</taxon>
        <taxon>Hyaloperonospora</taxon>
    </lineage>
</organism>
<proteinExistence type="inferred from homology"/>
<dbReference type="Proteomes" id="UP001162031">
    <property type="component" value="Unassembled WGS sequence"/>
</dbReference>
<name>A0AAV0TDI9_HYABA</name>
<dbReference type="GO" id="GO:0006274">
    <property type="term" value="P:DNA replication termination"/>
    <property type="evidence" value="ECO:0007669"/>
    <property type="project" value="TreeGrafter"/>
</dbReference>
<dbReference type="PANTHER" id="PTHR12775:SF0">
    <property type="entry name" value="REPLICATION TERMINATION FACTOR 2"/>
    <property type="match status" value="1"/>
</dbReference>
<evidence type="ECO:0000256" key="1">
    <source>
        <dbReference type="ARBA" id="ARBA00009885"/>
    </source>
</evidence>
<dbReference type="EMBL" id="CANTFL010001000">
    <property type="protein sequence ID" value="CAI5729641.1"/>
    <property type="molecule type" value="Genomic_DNA"/>
</dbReference>
<dbReference type="InterPro" id="IPR006735">
    <property type="entry name" value="Rtf2"/>
</dbReference>
<dbReference type="GO" id="GO:0005634">
    <property type="term" value="C:nucleus"/>
    <property type="evidence" value="ECO:0007669"/>
    <property type="project" value="TreeGrafter"/>
</dbReference>
<reference evidence="3" key="1">
    <citation type="submission" date="2022-12" db="EMBL/GenBank/DDBJ databases">
        <authorList>
            <person name="Webb A."/>
        </authorList>
    </citation>
    <scope>NUCLEOTIDE SEQUENCE</scope>
    <source>
        <strain evidence="3">Hp1</strain>
    </source>
</reference>
<evidence type="ECO:0000313" key="4">
    <source>
        <dbReference type="EMBL" id="CAI5729641.1"/>
    </source>
</evidence>
<evidence type="ECO:0000313" key="5">
    <source>
        <dbReference type="Proteomes" id="UP001162031"/>
    </source>
</evidence>
<dbReference type="Pfam" id="PF04641">
    <property type="entry name" value="Rtf2"/>
    <property type="match status" value="1"/>
</dbReference>
<evidence type="ECO:0000313" key="3">
    <source>
        <dbReference type="EMBL" id="CAI5720068.1"/>
    </source>
</evidence>
<keyword evidence="5" id="KW-1185">Reference proteome</keyword>
<dbReference type="InterPro" id="IPR027799">
    <property type="entry name" value="Rtf2_RING-finger"/>
</dbReference>
<accession>A0AAV0TDI9</accession>
<feature type="compositionally biased region" description="Basic and acidic residues" evidence="2">
    <location>
        <begin position="188"/>
        <end position="202"/>
    </location>
</feature>
<dbReference type="CDD" id="cd16653">
    <property type="entry name" value="RING-like_Rtf2"/>
    <property type="match status" value="1"/>
</dbReference>
<comment type="similarity">
    <text evidence="1">Belongs to the rtf2 family.</text>
</comment>